<gene>
    <name evidence="2" type="ORF">AOQ84DRAFT_320689</name>
</gene>
<dbReference type="Proteomes" id="UP000250140">
    <property type="component" value="Unassembled WGS sequence"/>
</dbReference>
<feature type="transmembrane region" description="Helical" evidence="1">
    <location>
        <begin position="329"/>
        <end position="352"/>
    </location>
</feature>
<sequence length="409" mass="46357">MFAPFGNNTGNIIALWHPEPRYRGTYNILSTCLATTVLCVWSAVHLNLPGPNEGSAPFWRYKQLWRKIGWVFFGLFAPEFVAWTAYEQHKLVTDVDRDMRHLMGHTVHSYYSVMGGFTVDENAIPPIVIDSSDRSTRLTLTSAEQIEDKAKANGLAKTIVCVQATWFCFQCLTRVIQGLSISILELNVFAHSLCALLIYVLWWHKPLDVGQPIMIRGEGLKELVALMSISTCCRLASQALRRYGLNNIEIDHALWDDLLTHHVSNFVRSRNRQRWDIDTPDSKDLDTSDLTDGDFETDFFVGFTVSGFLYGGLHLLAWNAPFHSTAEKWLWRSSAISLMSSGLYMGMMAWAISDSERSTTVLVLVLFIFCVAYGAARVYLVVECFTNLAYLPNSAYQMTSWSQYFPHIG</sequence>
<feature type="transmembrane region" description="Helical" evidence="1">
    <location>
        <begin position="26"/>
        <end position="48"/>
    </location>
</feature>
<keyword evidence="3" id="KW-1185">Reference proteome</keyword>
<organism evidence="2 3">
    <name type="scientific">Glonium stellatum</name>
    <dbReference type="NCBI Taxonomy" id="574774"/>
    <lineage>
        <taxon>Eukaryota</taxon>
        <taxon>Fungi</taxon>
        <taxon>Dikarya</taxon>
        <taxon>Ascomycota</taxon>
        <taxon>Pezizomycotina</taxon>
        <taxon>Dothideomycetes</taxon>
        <taxon>Pleosporomycetidae</taxon>
        <taxon>Gloniales</taxon>
        <taxon>Gloniaceae</taxon>
        <taxon>Glonium</taxon>
    </lineage>
</organism>
<reference evidence="2 3" key="1">
    <citation type="journal article" date="2016" name="Nat. Commun.">
        <title>Ectomycorrhizal ecology is imprinted in the genome of the dominant symbiotic fungus Cenococcum geophilum.</title>
        <authorList>
            <consortium name="DOE Joint Genome Institute"/>
            <person name="Peter M."/>
            <person name="Kohler A."/>
            <person name="Ohm R.A."/>
            <person name="Kuo A."/>
            <person name="Krutzmann J."/>
            <person name="Morin E."/>
            <person name="Arend M."/>
            <person name="Barry K.W."/>
            <person name="Binder M."/>
            <person name="Choi C."/>
            <person name="Clum A."/>
            <person name="Copeland A."/>
            <person name="Grisel N."/>
            <person name="Haridas S."/>
            <person name="Kipfer T."/>
            <person name="LaButti K."/>
            <person name="Lindquist E."/>
            <person name="Lipzen A."/>
            <person name="Maire R."/>
            <person name="Meier B."/>
            <person name="Mihaltcheva S."/>
            <person name="Molinier V."/>
            <person name="Murat C."/>
            <person name="Poggeler S."/>
            <person name="Quandt C.A."/>
            <person name="Sperisen C."/>
            <person name="Tritt A."/>
            <person name="Tisserant E."/>
            <person name="Crous P.W."/>
            <person name="Henrissat B."/>
            <person name="Nehls U."/>
            <person name="Egli S."/>
            <person name="Spatafora J.W."/>
            <person name="Grigoriev I.V."/>
            <person name="Martin F.M."/>
        </authorList>
    </citation>
    <scope>NUCLEOTIDE SEQUENCE [LARGE SCALE GENOMIC DNA]</scope>
    <source>
        <strain evidence="2 3">CBS 207.34</strain>
    </source>
</reference>
<dbReference type="PANTHER" id="PTHR35043:SF9">
    <property type="match status" value="1"/>
</dbReference>
<protein>
    <submittedName>
        <fullName evidence="2">Uncharacterized protein</fullName>
    </submittedName>
</protein>
<dbReference type="AlphaFoldDB" id="A0A8E2EXV1"/>
<dbReference type="EMBL" id="KV749959">
    <property type="protein sequence ID" value="OCL06927.1"/>
    <property type="molecule type" value="Genomic_DNA"/>
</dbReference>
<dbReference type="PANTHER" id="PTHR35043">
    <property type="entry name" value="TRANSCRIPTION FACTOR DOMAIN-CONTAINING PROTEIN"/>
    <property type="match status" value="1"/>
</dbReference>
<keyword evidence="1" id="KW-0472">Membrane</keyword>
<keyword evidence="1" id="KW-0812">Transmembrane</keyword>
<keyword evidence="1" id="KW-1133">Transmembrane helix</keyword>
<evidence type="ECO:0000313" key="3">
    <source>
        <dbReference type="Proteomes" id="UP000250140"/>
    </source>
</evidence>
<feature type="transmembrane region" description="Helical" evidence="1">
    <location>
        <begin position="68"/>
        <end position="86"/>
    </location>
</feature>
<name>A0A8E2EXV1_9PEZI</name>
<feature type="transmembrane region" description="Helical" evidence="1">
    <location>
        <begin position="183"/>
        <end position="202"/>
    </location>
</feature>
<feature type="transmembrane region" description="Helical" evidence="1">
    <location>
        <begin position="358"/>
        <end position="380"/>
    </location>
</feature>
<dbReference type="OrthoDB" id="3061561at2759"/>
<evidence type="ECO:0000313" key="2">
    <source>
        <dbReference type="EMBL" id="OCL06927.1"/>
    </source>
</evidence>
<evidence type="ECO:0000256" key="1">
    <source>
        <dbReference type="SAM" id="Phobius"/>
    </source>
</evidence>
<accession>A0A8E2EXV1</accession>
<feature type="transmembrane region" description="Helical" evidence="1">
    <location>
        <begin position="299"/>
        <end position="317"/>
    </location>
</feature>
<proteinExistence type="predicted"/>